<keyword evidence="3" id="KW-0813">Transport</keyword>
<keyword evidence="5" id="KW-0472">Membrane</keyword>
<dbReference type="InterPro" id="IPR011989">
    <property type="entry name" value="ARM-like"/>
</dbReference>
<keyword evidence="4" id="KW-0653">Protein transport</keyword>
<evidence type="ECO:0000259" key="6">
    <source>
        <dbReference type="Pfam" id="PF01602"/>
    </source>
</evidence>
<dbReference type="GO" id="GO:0016192">
    <property type="term" value="P:vesicle-mediated transport"/>
    <property type="evidence" value="ECO:0007669"/>
    <property type="project" value="InterPro"/>
</dbReference>
<organism evidence="7">
    <name type="scientific">Lygus hesperus</name>
    <name type="common">Western plant bug</name>
    <dbReference type="NCBI Taxonomy" id="30085"/>
    <lineage>
        <taxon>Eukaryota</taxon>
        <taxon>Metazoa</taxon>
        <taxon>Ecdysozoa</taxon>
        <taxon>Arthropoda</taxon>
        <taxon>Hexapoda</taxon>
        <taxon>Insecta</taxon>
        <taxon>Pterygota</taxon>
        <taxon>Neoptera</taxon>
        <taxon>Paraneoptera</taxon>
        <taxon>Hemiptera</taxon>
        <taxon>Heteroptera</taxon>
        <taxon>Panheteroptera</taxon>
        <taxon>Cimicomorpha</taxon>
        <taxon>Miridae</taxon>
        <taxon>Mirini</taxon>
        <taxon>Lygus</taxon>
    </lineage>
</organism>
<reference evidence="7" key="1">
    <citation type="journal article" date="2014" name="PLoS ONE">
        <title>Transcriptome-Based Identification of ABC Transporters in the Western Tarnished Plant Bug Lygus hesperus.</title>
        <authorList>
            <person name="Hull J.J."/>
            <person name="Chaney K."/>
            <person name="Geib S.M."/>
            <person name="Fabrick J.A."/>
            <person name="Brent C.S."/>
            <person name="Walsh D."/>
            <person name="Lavine L.C."/>
        </authorList>
    </citation>
    <scope>NUCLEOTIDE SEQUENCE</scope>
</reference>
<protein>
    <submittedName>
        <fullName evidence="7">AP-1 complex subunit beta-1</fullName>
    </submittedName>
</protein>
<accession>A0A0A9WA70</accession>
<name>A0A0A9WA70_LYGHE</name>
<evidence type="ECO:0000313" key="7">
    <source>
        <dbReference type="EMBL" id="JAG03408.1"/>
    </source>
</evidence>
<dbReference type="SUPFAM" id="SSF48371">
    <property type="entry name" value="ARM repeat"/>
    <property type="match status" value="1"/>
</dbReference>
<dbReference type="GO" id="GO:0030117">
    <property type="term" value="C:membrane coat"/>
    <property type="evidence" value="ECO:0007669"/>
    <property type="project" value="InterPro"/>
</dbReference>
<dbReference type="PANTHER" id="PTHR11134">
    <property type="entry name" value="ADAPTOR COMPLEX SUBUNIT BETA FAMILY MEMBER"/>
    <property type="match status" value="1"/>
</dbReference>
<dbReference type="InterPro" id="IPR016024">
    <property type="entry name" value="ARM-type_fold"/>
</dbReference>
<comment type="similarity">
    <text evidence="2">Belongs to the adaptor complexes large subunit family.</text>
</comment>
<dbReference type="Gene3D" id="1.25.10.10">
    <property type="entry name" value="Leucine-rich Repeat Variant"/>
    <property type="match status" value="1"/>
</dbReference>
<dbReference type="GO" id="GO:0006886">
    <property type="term" value="P:intracellular protein transport"/>
    <property type="evidence" value="ECO:0007669"/>
    <property type="project" value="InterPro"/>
</dbReference>
<dbReference type="Pfam" id="PF01602">
    <property type="entry name" value="Adaptin_N"/>
    <property type="match status" value="1"/>
</dbReference>
<evidence type="ECO:0000256" key="4">
    <source>
        <dbReference type="ARBA" id="ARBA00022927"/>
    </source>
</evidence>
<feature type="domain" description="Clathrin/coatomer adaptor adaptin-like N-terminal" evidence="6">
    <location>
        <begin position="3"/>
        <end position="82"/>
    </location>
</feature>
<evidence type="ECO:0000256" key="5">
    <source>
        <dbReference type="ARBA" id="ARBA00023136"/>
    </source>
</evidence>
<dbReference type="GO" id="GO:0012505">
    <property type="term" value="C:endomembrane system"/>
    <property type="evidence" value="ECO:0007669"/>
    <property type="project" value="UniProtKB-SubCell"/>
</dbReference>
<sequence length="110" mass="12534">VDQYGECIENACELLQGWVDTFESESRAVQLQLLTATVKVFLKNPINAKDIVLHVFEIATKNADSPDVRDRAFIYWRLLSTDPKAAIQVVLSPKKAVEFEDNRYSYTPEV</sequence>
<dbReference type="InterPro" id="IPR026739">
    <property type="entry name" value="AP_beta"/>
</dbReference>
<comment type="subcellular location">
    <subcellularLocation>
        <location evidence="1">Endomembrane system</location>
    </subcellularLocation>
</comment>
<evidence type="ECO:0000256" key="3">
    <source>
        <dbReference type="ARBA" id="ARBA00022448"/>
    </source>
</evidence>
<gene>
    <name evidence="7" type="primary">Ap1b1</name>
    <name evidence="7" type="ORF">CM83_102077</name>
</gene>
<dbReference type="InterPro" id="IPR002553">
    <property type="entry name" value="Clathrin/coatomer_adapt-like_N"/>
</dbReference>
<evidence type="ECO:0000256" key="1">
    <source>
        <dbReference type="ARBA" id="ARBA00004308"/>
    </source>
</evidence>
<dbReference type="AlphaFoldDB" id="A0A0A9WA70"/>
<dbReference type="EMBL" id="GBHO01040196">
    <property type="protein sequence ID" value="JAG03408.1"/>
    <property type="molecule type" value="Transcribed_RNA"/>
</dbReference>
<evidence type="ECO:0000256" key="2">
    <source>
        <dbReference type="ARBA" id="ARBA00006613"/>
    </source>
</evidence>
<feature type="non-terminal residue" evidence="7">
    <location>
        <position position="1"/>
    </location>
</feature>
<reference evidence="7" key="2">
    <citation type="submission" date="2014-07" db="EMBL/GenBank/DDBJ databases">
        <authorList>
            <person name="Hull J."/>
        </authorList>
    </citation>
    <scope>NUCLEOTIDE SEQUENCE</scope>
</reference>
<proteinExistence type="inferred from homology"/>